<keyword evidence="2" id="KW-1185">Reference proteome</keyword>
<protein>
    <submittedName>
        <fullName evidence="1">Uncharacterized protein</fullName>
    </submittedName>
</protein>
<dbReference type="AlphaFoldDB" id="M1DH44"/>
<dbReference type="Gramene" id="PGSC0003DMT400088956">
    <property type="protein sequence ID" value="PGSC0003DMT400088956"/>
    <property type="gene ID" value="PGSC0003DMG400038527"/>
</dbReference>
<organism evidence="1 2">
    <name type="scientific">Solanum tuberosum</name>
    <name type="common">Potato</name>
    <dbReference type="NCBI Taxonomy" id="4113"/>
    <lineage>
        <taxon>Eukaryota</taxon>
        <taxon>Viridiplantae</taxon>
        <taxon>Streptophyta</taxon>
        <taxon>Embryophyta</taxon>
        <taxon>Tracheophyta</taxon>
        <taxon>Spermatophyta</taxon>
        <taxon>Magnoliopsida</taxon>
        <taxon>eudicotyledons</taxon>
        <taxon>Gunneridae</taxon>
        <taxon>Pentapetalae</taxon>
        <taxon>asterids</taxon>
        <taxon>lamiids</taxon>
        <taxon>Solanales</taxon>
        <taxon>Solanaceae</taxon>
        <taxon>Solanoideae</taxon>
        <taxon>Solaneae</taxon>
        <taxon>Solanum</taxon>
    </lineage>
</organism>
<sequence>MGVKFLKLLTVSVKTSEAGFLPPRRGRCSGMGAVVARQTRLKVTKNKRNESGKGRIKFLKRLKLVSRASSSGY</sequence>
<evidence type="ECO:0000313" key="1">
    <source>
        <dbReference type="EnsemblPlants" id="PGSC0003DMT400088956"/>
    </source>
</evidence>
<evidence type="ECO:0000313" key="2">
    <source>
        <dbReference type="Proteomes" id="UP000011115"/>
    </source>
</evidence>
<dbReference type="InParanoid" id="M1DH44"/>
<reference evidence="1" key="2">
    <citation type="submission" date="2015-06" db="UniProtKB">
        <authorList>
            <consortium name="EnsemblPlants"/>
        </authorList>
    </citation>
    <scope>IDENTIFICATION</scope>
    <source>
        <strain evidence="1">DM1-3 516 R44</strain>
    </source>
</reference>
<accession>M1DH44</accession>
<dbReference type="Proteomes" id="UP000011115">
    <property type="component" value="Unassembled WGS sequence"/>
</dbReference>
<dbReference type="PaxDb" id="4113-PGSC0003DMT400088956"/>
<dbReference type="HOGENOM" id="CLU_2709686_0_0_1"/>
<reference evidence="2" key="1">
    <citation type="journal article" date="2011" name="Nature">
        <title>Genome sequence and analysis of the tuber crop potato.</title>
        <authorList>
            <consortium name="The Potato Genome Sequencing Consortium"/>
        </authorList>
    </citation>
    <scope>NUCLEOTIDE SEQUENCE [LARGE SCALE GENOMIC DNA]</scope>
    <source>
        <strain evidence="2">cv. DM1-3 516 R44</strain>
    </source>
</reference>
<proteinExistence type="predicted"/>
<dbReference type="EnsemblPlants" id="PGSC0003DMT400088956">
    <property type="protein sequence ID" value="PGSC0003DMT400088956"/>
    <property type="gene ID" value="PGSC0003DMG400038527"/>
</dbReference>
<name>M1DH44_SOLTU</name>